<dbReference type="InterPro" id="IPR006311">
    <property type="entry name" value="TAT_signal"/>
</dbReference>
<evidence type="ECO:0000256" key="1">
    <source>
        <dbReference type="ARBA" id="ARBA00009820"/>
    </source>
</evidence>
<evidence type="ECO:0000256" key="2">
    <source>
        <dbReference type="SAM" id="SignalP"/>
    </source>
</evidence>
<dbReference type="InterPro" id="IPR011042">
    <property type="entry name" value="6-blade_b-propeller_TolB-like"/>
</dbReference>
<comment type="similarity">
    <text evidence="1">Belongs to the TolB family.</text>
</comment>
<dbReference type="SUPFAM" id="SSF69304">
    <property type="entry name" value="Tricorn protease N-terminal domain"/>
    <property type="match status" value="1"/>
</dbReference>
<name>A0ABW7SJM4_9ACTN</name>
<sequence>MSTVMDGRGWDRRSVLRAGALLGAAATGLAGTLTSTGPALAAASPVANGPWVVSVGYGVLHIDPDDPEPPRPLLDWGNEATVSADGRYLALVGTANDGTMNLFLIDRVTGQVRQLTGNTTIDGPHYHWPTFSPDGRKIAFVRNYDELCILKLATGELRRALAGVPLHSPSWSPDGTRIVYWYAGTQRPQLRTLTLTGGGVTRIHVQEHPGERFYDPIFTPDSQRVVFVTTRWTPSGGTGQELASVGLDGTGLLRLTTGDRYYMSPVYSPDGRYLAVLSIPPTNPYPDGGNILVMPGDFSDSWWIPGDEYDDSTRLTWAPARPA</sequence>
<gene>
    <name evidence="3" type="ORF">ACH4OY_11770</name>
</gene>
<keyword evidence="4" id="KW-1185">Reference proteome</keyword>
<dbReference type="Proteomes" id="UP001611075">
    <property type="component" value="Unassembled WGS sequence"/>
</dbReference>
<organism evidence="3 4">
    <name type="scientific">Micromonospora rubida</name>
    <dbReference type="NCBI Taxonomy" id="2697657"/>
    <lineage>
        <taxon>Bacteria</taxon>
        <taxon>Bacillati</taxon>
        <taxon>Actinomycetota</taxon>
        <taxon>Actinomycetes</taxon>
        <taxon>Micromonosporales</taxon>
        <taxon>Micromonosporaceae</taxon>
        <taxon>Micromonospora</taxon>
    </lineage>
</organism>
<dbReference type="RefSeq" id="WP_396678722.1">
    <property type="nucleotide sequence ID" value="NZ_JBIRPU010000006.1"/>
</dbReference>
<dbReference type="EMBL" id="JBIRPU010000006">
    <property type="protein sequence ID" value="MFI0793360.1"/>
    <property type="molecule type" value="Genomic_DNA"/>
</dbReference>
<dbReference type="Gene3D" id="2.120.10.30">
    <property type="entry name" value="TolB, C-terminal domain"/>
    <property type="match status" value="1"/>
</dbReference>
<reference evidence="3 4" key="1">
    <citation type="submission" date="2024-10" db="EMBL/GenBank/DDBJ databases">
        <title>The Natural Products Discovery Center: Release of the First 8490 Sequenced Strains for Exploring Actinobacteria Biosynthetic Diversity.</title>
        <authorList>
            <person name="Kalkreuter E."/>
            <person name="Kautsar S.A."/>
            <person name="Yang D."/>
            <person name="Bader C.D."/>
            <person name="Teijaro C.N."/>
            <person name="Fluegel L."/>
            <person name="Davis C.M."/>
            <person name="Simpson J.R."/>
            <person name="Lauterbach L."/>
            <person name="Steele A.D."/>
            <person name="Gui C."/>
            <person name="Meng S."/>
            <person name="Li G."/>
            <person name="Viehrig K."/>
            <person name="Ye F."/>
            <person name="Su P."/>
            <person name="Kiefer A.F."/>
            <person name="Nichols A."/>
            <person name="Cepeda A.J."/>
            <person name="Yan W."/>
            <person name="Fan B."/>
            <person name="Jiang Y."/>
            <person name="Adhikari A."/>
            <person name="Zheng C.-J."/>
            <person name="Schuster L."/>
            <person name="Cowan T.M."/>
            <person name="Smanski M.J."/>
            <person name="Chevrette M.G."/>
            <person name="De Carvalho L.P.S."/>
            <person name="Shen B."/>
        </authorList>
    </citation>
    <scope>NUCLEOTIDE SEQUENCE [LARGE SCALE GENOMIC DNA]</scope>
    <source>
        <strain evidence="3 4">NPDC021253</strain>
    </source>
</reference>
<protein>
    <submittedName>
        <fullName evidence="3">TolB family protein</fullName>
    </submittedName>
</protein>
<proteinExistence type="inferred from homology"/>
<keyword evidence="2" id="KW-0732">Signal</keyword>
<dbReference type="PANTHER" id="PTHR36842">
    <property type="entry name" value="PROTEIN TOLB HOMOLOG"/>
    <property type="match status" value="1"/>
</dbReference>
<dbReference type="InterPro" id="IPR011659">
    <property type="entry name" value="WD40"/>
</dbReference>
<evidence type="ECO:0000313" key="3">
    <source>
        <dbReference type="EMBL" id="MFI0793360.1"/>
    </source>
</evidence>
<feature type="chain" id="PRO_5047110156" evidence="2">
    <location>
        <begin position="42"/>
        <end position="323"/>
    </location>
</feature>
<evidence type="ECO:0000313" key="4">
    <source>
        <dbReference type="Proteomes" id="UP001611075"/>
    </source>
</evidence>
<dbReference type="Pfam" id="PF07676">
    <property type="entry name" value="PD40"/>
    <property type="match status" value="3"/>
</dbReference>
<accession>A0ABW7SJM4</accession>
<dbReference type="PANTHER" id="PTHR36842:SF1">
    <property type="entry name" value="PROTEIN TOLB"/>
    <property type="match status" value="1"/>
</dbReference>
<feature type="signal peptide" evidence="2">
    <location>
        <begin position="1"/>
        <end position="41"/>
    </location>
</feature>
<comment type="caution">
    <text evidence="3">The sequence shown here is derived from an EMBL/GenBank/DDBJ whole genome shotgun (WGS) entry which is preliminary data.</text>
</comment>
<dbReference type="PROSITE" id="PS51318">
    <property type="entry name" value="TAT"/>
    <property type="match status" value="1"/>
</dbReference>